<organism evidence="3 4">
    <name type="scientific">Desmophyllum pertusum</name>
    <dbReference type="NCBI Taxonomy" id="174260"/>
    <lineage>
        <taxon>Eukaryota</taxon>
        <taxon>Metazoa</taxon>
        <taxon>Cnidaria</taxon>
        <taxon>Anthozoa</taxon>
        <taxon>Hexacorallia</taxon>
        <taxon>Scleractinia</taxon>
        <taxon>Caryophylliina</taxon>
        <taxon>Caryophylliidae</taxon>
        <taxon>Desmophyllum</taxon>
    </lineage>
</organism>
<dbReference type="Pfam" id="PF02140">
    <property type="entry name" value="SUEL_Lectin"/>
    <property type="match status" value="3"/>
</dbReference>
<dbReference type="InterPro" id="IPR043159">
    <property type="entry name" value="Lectin_gal-bd_sf"/>
</dbReference>
<name>A0A9X0CZ02_9CNID</name>
<gene>
    <name evidence="3" type="ORF">OS493_007138</name>
</gene>
<keyword evidence="4" id="KW-1185">Reference proteome</keyword>
<dbReference type="Gene3D" id="2.60.120.740">
    <property type="match status" value="3"/>
</dbReference>
<dbReference type="PROSITE" id="PS50228">
    <property type="entry name" value="SUEL_LECTIN"/>
    <property type="match status" value="3"/>
</dbReference>
<evidence type="ECO:0000313" key="4">
    <source>
        <dbReference type="Proteomes" id="UP001163046"/>
    </source>
</evidence>
<feature type="domain" description="SUEL-type lectin" evidence="2">
    <location>
        <begin position="29"/>
        <end position="114"/>
    </location>
</feature>
<dbReference type="AlphaFoldDB" id="A0A9X0CZ02"/>
<dbReference type="PANTHER" id="PTHR46780">
    <property type="entry name" value="PROTEIN EVA-1"/>
    <property type="match status" value="1"/>
</dbReference>
<feature type="domain" description="SUEL-type lectin" evidence="2">
    <location>
        <begin position="273"/>
        <end position="351"/>
    </location>
</feature>
<evidence type="ECO:0000256" key="1">
    <source>
        <dbReference type="SAM" id="SignalP"/>
    </source>
</evidence>
<proteinExistence type="predicted"/>
<feature type="chain" id="PRO_5040726572" description="SUEL-type lectin domain-containing protein" evidence="1">
    <location>
        <begin position="20"/>
        <end position="395"/>
    </location>
</feature>
<feature type="domain" description="SUEL-type lectin" evidence="2">
    <location>
        <begin position="159"/>
        <end position="260"/>
    </location>
</feature>
<sequence length="395" mass="44314">MWSFLVVVLLVSAFCVTQARKNEVIKVQVCQGNNAPINCGNQAIHIFSATYGRRDKHTCKGPLDITLFWSVDCGATNNALDAVRNDCKGSAACELNANDDRFGDPCWGTPKYLEGTNTSVSANFKDAIDLVNSQSNSAAMWIFSVVVLLVSAFCVTQSQKNEERDVLLCEGGKQLIKCEHQEINIMSASYGRTDRDVCRWGLDWTVAWLWNVNCHADKVVDVLRGECQDLSECELHANSAEFGDPCFGTKKYLQVKYKCVGQMTPDDTKRERICENQKMSLECPEKRNIDIVWANFGRLKGGHICGDGFFGAFSWYQGCDNANSVAIARAFCQDKEYCTLDANTETFGDECWERRNIWRSVTGAARRRVGVTRTSKKKKQTIDARATGRFKNLWV</sequence>
<reference evidence="3" key="1">
    <citation type="submission" date="2023-01" db="EMBL/GenBank/DDBJ databases">
        <title>Genome assembly of the deep-sea coral Lophelia pertusa.</title>
        <authorList>
            <person name="Herrera S."/>
            <person name="Cordes E."/>
        </authorList>
    </citation>
    <scope>NUCLEOTIDE SEQUENCE</scope>
    <source>
        <strain evidence="3">USNM1676648</strain>
        <tissue evidence="3">Polyp</tissue>
    </source>
</reference>
<accession>A0A9X0CZ02</accession>
<keyword evidence="1" id="KW-0732">Signal</keyword>
<feature type="signal peptide" evidence="1">
    <location>
        <begin position="1"/>
        <end position="19"/>
    </location>
</feature>
<comment type="caution">
    <text evidence="3">The sequence shown here is derived from an EMBL/GenBank/DDBJ whole genome shotgun (WGS) entry which is preliminary data.</text>
</comment>
<dbReference type="CDD" id="cd22827">
    <property type="entry name" value="Gal_Rha_Lectin_SUL-I-like"/>
    <property type="match status" value="1"/>
</dbReference>
<evidence type="ECO:0000313" key="3">
    <source>
        <dbReference type="EMBL" id="KAJ7380760.1"/>
    </source>
</evidence>
<protein>
    <recommendedName>
        <fullName evidence="2">SUEL-type lectin domain-containing protein</fullName>
    </recommendedName>
</protein>
<dbReference type="Proteomes" id="UP001163046">
    <property type="component" value="Unassembled WGS sequence"/>
</dbReference>
<dbReference type="OrthoDB" id="1100386at2759"/>
<evidence type="ECO:0000259" key="2">
    <source>
        <dbReference type="PROSITE" id="PS50228"/>
    </source>
</evidence>
<dbReference type="EMBL" id="MU826352">
    <property type="protein sequence ID" value="KAJ7380760.1"/>
    <property type="molecule type" value="Genomic_DNA"/>
</dbReference>
<dbReference type="GO" id="GO:0030246">
    <property type="term" value="F:carbohydrate binding"/>
    <property type="evidence" value="ECO:0007669"/>
    <property type="project" value="InterPro"/>
</dbReference>
<dbReference type="InterPro" id="IPR000922">
    <property type="entry name" value="Lectin_gal-bd_dom"/>
</dbReference>